<evidence type="ECO:0000259" key="2">
    <source>
        <dbReference type="PROSITE" id="PS51186"/>
    </source>
</evidence>
<proteinExistence type="predicted"/>
<evidence type="ECO:0000313" key="3">
    <source>
        <dbReference type="EMBL" id="PNC17739.1"/>
    </source>
</evidence>
<dbReference type="CDD" id="cd04301">
    <property type="entry name" value="NAT_SF"/>
    <property type="match status" value="1"/>
</dbReference>
<accession>A0A2N8HCX4</accession>
<dbReference type="InterPro" id="IPR039429">
    <property type="entry name" value="SHMT-like_dom"/>
</dbReference>
<dbReference type="GO" id="GO:0008080">
    <property type="term" value="F:N-acetyltransferase activity"/>
    <property type="evidence" value="ECO:0007669"/>
    <property type="project" value="InterPro"/>
</dbReference>
<gene>
    <name evidence="3" type="ORF">CXU22_08330</name>
</gene>
<reference evidence="3 4" key="1">
    <citation type="journal article" date="2017" name="BMC Genomics">
        <title>Genome sequencing of 39 Akkermansia muciniphila isolates reveals its population structure, genomic and functional diverisity, and global distribution in mammalian gut microbiotas.</title>
        <authorList>
            <person name="Guo X."/>
            <person name="Li S."/>
            <person name="Zhang J."/>
            <person name="Wu F."/>
            <person name="Li X."/>
            <person name="Wu D."/>
            <person name="Zhang M."/>
            <person name="Ou Z."/>
            <person name="Jie Z."/>
            <person name="Yan Q."/>
            <person name="Li P."/>
            <person name="Yi J."/>
            <person name="Peng Y."/>
        </authorList>
    </citation>
    <scope>NUCLEOTIDE SEQUENCE [LARGE SCALE GENOMIC DNA]</scope>
    <source>
        <strain evidence="3 4">GP24</strain>
    </source>
</reference>
<dbReference type="InterPro" id="IPR016181">
    <property type="entry name" value="Acyl_CoA_acyltransferase"/>
</dbReference>
<dbReference type="InterPro" id="IPR015421">
    <property type="entry name" value="PyrdxlP-dep_Trfase_major"/>
</dbReference>
<name>A0A2N8HCX4_9BACT</name>
<evidence type="ECO:0000313" key="4">
    <source>
        <dbReference type="Proteomes" id="UP000236000"/>
    </source>
</evidence>
<evidence type="ECO:0000256" key="1">
    <source>
        <dbReference type="ARBA" id="ARBA00022679"/>
    </source>
</evidence>
<dbReference type="Gene3D" id="3.40.640.10">
    <property type="entry name" value="Type I PLP-dependent aspartate aminotransferase-like (Major domain)"/>
    <property type="match status" value="1"/>
</dbReference>
<dbReference type="PANTHER" id="PTHR13947:SF37">
    <property type="entry name" value="LD18367P"/>
    <property type="match status" value="1"/>
</dbReference>
<dbReference type="AlphaFoldDB" id="A0A2N8HCX4"/>
<dbReference type="RefSeq" id="WP_102714429.1">
    <property type="nucleotide sequence ID" value="NZ_PJKA01000012.1"/>
</dbReference>
<dbReference type="EMBL" id="PJKA01000012">
    <property type="protein sequence ID" value="PNC17739.1"/>
    <property type="molecule type" value="Genomic_DNA"/>
</dbReference>
<sequence length="550" mass="63302">MELVISRYEPYFELGVQSFLGKAFKDDGRKLDLIGKDKDLTTITSHYMNAGGCFWVLKDDKNIVHGTIALRYLGDCFEIRRFFVGRKDQGKGYGKLLLQTVLQYAIDTRVEIVKAATLERSMVAQFLFEQAGFKPAARYNESRADIFYKLALTLEWRYIFQINDLRRQFHETLILNPTENLPCLHKETNASFIDGLYVSERIKDLSDKIIFAGRNPYISFFASIKNSWCQLLHAYDVDLKTLSGLHAHMILFMCILHPKDIVMLLPEICGGHYSTEAILKSIGADVIHMQADCRHMCVDREKTEKLIELYQPKYIFVDRSEGLVYEDFSWLGKYEQSFKIFDASQYLSHILTGDFQNPFAMGFDMILSTLHKNYPGPQKGIICVKKDSETWRTYQQNAKTFISSTHPGDIANSLQPLLEFEQFKEYARNNNGCSRLLEKELVRHGIPVVEPACTDPKTMHTWILCQNSQESYDYYLKLEQLGLLTNYRLLPYGLGYGLRLGTSAAVRCGLNRSHIAELASIMSRTYHGYVDSSTKKRTSKFIRRVKESTA</sequence>
<dbReference type="PANTHER" id="PTHR13947">
    <property type="entry name" value="GNAT FAMILY N-ACETYLTRANSFERASE"/>
    <property type="match status" value="1"/>
</dbReference>
<dbReference type="SUPFAM" id="SSF53383">
    <property type="entry name" value="PLP-dependent transferases"/>
    <property type="match status" value="1"/>
</dbReference>
<dbReference type="OrthoDB" id="9790865at2"/>
<feature type="domain" description="N-acetyltransferase" evidence="2">
    <location>
        <begin position="1"/>
        <end position="155"/>
    </location>
</feature>
<dbReference type="InterPro" id="IPR050769">
    <property type="entry name" value="NAT_camello-type"/>
</dbReference>
<protein>
    <recommendedName>
        <fullName evidence="2">N-acetyltransferase domain-containing protein</fullName>
    </recommendedName>
</protein>
<organism evidence="3 4">
    <name type="scientific">Akkermansia muciniphila</name>
    <dbReference type="NCBI Taxonomy" id="239935"/>
    <lineage>
        <taxon>Bacteria</taxon>
        <taxon>Pseudomonadati</taxon>
        <taxon>Verrucomicrobiota</taxon>
        <taxon>Verrucomicrobiia</taxon>
        <taxon>Verrucomicrobiales</taxon>
        <taxon>Akkermansiaceae</taxon>
        <taxon>Akkermansia</taxon>
    </lineage>
</organism>
<dbReference type="InterPro" id="IPR000182">
    <property type="entry name" value="GNAT_dom"/>
</dbReference>
<dbReference type="Pfam" id="PF00464">
    <property type="entry name" value="SHMT"/>
    <property type="match status" value="1"/>
</dbReference>
<keyword evidence="1" id="KW-0808">Transferase</keyword>
<dbReference type="InterPro" id="IPR015424">
    <property type="entry name" value="PyrdxlP-dep_Trfase"/>
</dbReference>
<dbReference type="Gene3D" id="3.40.630.30">
    <property type="match status" value="1"/>
</dbReference>
<dbReference type="SUPFAM" id="SSF55729">
    <property type="entry name" value="Acyl-CoA N-acyltransferases (Nat)"/>
    <property type="match status" value="1"/>
</dbReference>
<dbReference type="Proteomes" id="UP000236000">
    <property type="component" value="Unassembled WGS sequence"/>
</dbReference>
<dbReference type="Pfam" id="PF00583">
    <property type="entry name" value="Acetyltransf_1"/>
    <property type="match status" value="1"/>
</dbReference>
<comment type="caution">
    <text evidence="3">The sequence shown here is derived from an EMBL/GenBank/DDBJ whole genome shotgun (WGS) entry which is preliminary data.</text>
</comment>
<dbReference type="Gene3D" id="3.90.1150.10">
    <property type="entry name" value="Aspartate Aminotransferase, domain 1"/>
    <property type="match status" value="1"/>
</dbReference>
<dbReference type="PROSITE" id="PS51186">
    <property type="entry name" value="GNAT"/>
    <property type="match status" value="1"/>
</dbReference>
<dbReference type="InterPro" id="IPR015422">
    <property type="entry name" value="PyrdxlP-dep_Trfase_small"/>
</dbReference>